<feature type="transmembrane region" description="Helical" evidence="1">
    <location>
        <begin position="247"/>
        <end position="265"/>
    </location>
</feature>
<dbReference type="EMBL" id="VSRQ01000001">
    <property type="protein sequence ID" value="TYK52440.1"/>
    <property type="molecule type" value="Genomic_DNA"/>
</dbReference>
<dbReference type="Proteomes" id="UP000323505">
    <property type="component" value="Unassembled WGS sequence"/>
</dbReference>
<keyword evidence="1" id="KW-0812">Transmembrane</keyword>
<protein>
    <submittedName>
        <fullName evidence="2">Uncharacterized protein</fullName>
    </submittedName>
</protein>
<name>A0A5D3FXL8_9ACTN</name>
<accession>A0A5D3FXL8</accession>
<keyword evidence="1" id="KW-1133">Transmembrane helix</keyword>
<evidence type="ECO:0000313" key="3">
    <source>
        <dbReference type="Proteomes" id="UP000323505"/>
    </source>
</evidence>
<reference evidence="2 3" key="1">
    <citation type="submission" date="2019-08" db="EMBL/GenBank/DDBJ databases">
        <title>Actinomadura sp. nov. CYP1-5 isolated from mountain soil.</title>
        <authorList>
            <person name="Songsumanus A."/>
            <person name="Kuncharoen N."/>
            <person name="Kudo T."/>
            <person name="Yuki M."/>
            <person name="Igarashi Y."/>
            <person name="Tanasupawat S."/>
        </authorList>
    </citation>
    <scope>NUCLEOTIDE SEQUENCE [LARGE SCALE GENOMIC DNA]</scope>
    <source>
        <strain evidence="2 3">CYP1-5</strain>
    </source>
</reference>
<keyword evidence="1" id="KW-0472">Membrane</keyword>
<evidence type="ECO:0000256" key="1">
    <source>
        <dbReference type="SAM" id="Phobius"/>
    </source>
</evidence>
<sequence length="268" mass="29975">MIGAIVAVIAAFMIAGIVAGVVAAKRERRRRAEFLLFAESHGWTAEIDPAAYPDPVATAGQSPRTQCTLEKRIGAQWIIMNWHRWTETVIEPGRGSDDSDRVREITKDLTRYFALLSTSIPDMTVKRRSRVGGRLRRNQATGDPRFDRTFRIEHRPGTEVASFLTPDLRADMLTKTVPLWEIENGVLILAFEDRPTIDNLDARAIATGRVAARLLGEAPPAAEETDQIVRKRIDWRHPYRDHSPSDFLAGFLGLGALIAAIIYLVSHK</sequence>
<proteinExistence type="predicted"/>
<dbReference type="AlphaFoldDB" id="A0A5D3FXL8"/>
<keyword evidence="3" id="KW-1185">Reference proteome</keyword>
<dbReference type="RefSeq" id="WP_148756963.1">
    <property type="nucleotide sequence ID" value="NZ_VSRQ01000001.1"/>
</dbReference>
<evidence type="ECO:0000313" key="2">
    <source>
        <dbReference type="EMBL" id="TYK52440.1"/>
    </source>
</evidence>
<comment type="caution">
    <text evidence="2">The sequence shown here is derived from an EMBL/GenBank/DDBJ whole genome shotgun (WGS) entry which is preliminary data.</text>
</comment>
<gene>
    <name evidence="2" type="ORF">FXF68_01255</name>
</gene>
<organism evidence="2 3">
    <name type="scientific">Actinomadura decatromicini</name>
    <dbReference type="NCBI Taxonomy" id="2604572"/>
    <lineage>
        <taxon>Bacteria</taxon>
        <taxon>Bacillati</taxon>
        <taxon>Actinomycetota</taxon>
        <taxon>Actinomycetes</taxon>
        <taxon>Streptosporangiales</taxon>
        <taxon>Thermomonosporaceae</taxon>
        <taxon>Actinomadura</taxon>
    </lineage>
</organism>